<proteinExistence type="predicted"/>
<evidence type="ECO:0000259" key="1">
    <source>
        <dbReference type="Pfam" id="PF08281"/>
    </source>
</evidence>
<dbReference type="EMBL" id="JALMLT010000005">
    <property type="protein sequence ID" value="MDT8760542.1"/>
    <property type="molecule type" value="Genomic_DNA"/>
</dbReference>
<reference evidence="2" key="1">
    <citation type="submission" date="2022-04" db="EMBL/GenBank/DDBJ databases">
        <title>Tomato heritable bacteria conferring resistance against bacterial wilt.</title>
        <authorList>
            <person name="Yin J."/>
        </authorList>
    </citation>
    <scope>NUCLEOTIDE SEQUENCE</scope>
    <source>
        <strain evidence="2">Cra20</strain>
    </source>
</reference>
<evidence type="ECO:0000313" key="2">
    <source>
        <dbReference type="EMBL" id="MDT8760542.1"/>
    </source>
</evidence>
<dbReference type="Gene3D" id="1.10.10.10">
    <property type="entry name" value="Winged helix-like DNA-binding domain superfamily/Winged helix DNA-binding domain"/>
    <property type="match status" value="1"/>
</dbReference>
<protein>
    <submittedName>
        <fullName evidence="2">Sigma-70 region 4 domain-containing protein</fullName>
    </submittedName>
</protein>
<dbReference type="InterPro" id="IPR036388">
    <property type="entry name" value="WH-like_DNA-bd_sf"/>
</dbReference>
<dbReference type="InterPro" id="IPR013249">
    <property type="entry name" value="RNA_pol_sigma70_r4_t2"/>
</dbReference>
<dbReference type="Pfam" id="PF08281">
    <property type="entry name" value="Sigma70_r4_2"/>
    <property type="match status" value="1"/>
</dbReference>
<accession>A0ABU3N7Q1</accession>
<dbReference type="SUPFAM" id="SSF88659">
    <property type="entry name" value="Sigma3 and sigma4 domains of RNA polymerase sigma factors"/>
    <property type="match status" value="1"/>
</dbReference>
<name>A0ABU3N7Q1_9SPHN</name>
<gene>
    <name evidence="2" type="ORF">MZO42_17715</name>
</gene>
<organism evidence="2">
    <name type="scientific">Sphingomonas psychrotolerans</name>
    <dbReference type="NCBI Taxonomy" id="1327635"/>
    <lineage>
        <taxon>Bacteria</taxon>
        <taxon>Pseudomonadati</taxon>
        <taxon>Pseudomonadota</taxon>
        <taxon>Alphaproteobacteria</taxon>
        <taxon>Sphingomonadales</taxon>
        <taxon>Sphingomonadaceae</taxon>
        <taxon>Sphingomonas</taxon>
    </lineage>
</organism>
<comment type="caution">
    <text evidence="2">The sequence shown here is derived from an EMBL/GenBank/DDBJ whole genome shotgun (WGS) entry which is preliminary data.</text>
</comment>
<dbReference type="InterPro" id="IPR013324">
    <property type="entry name" value="RNA_pol_sigma_r3/r4-like"/>
</dbReference>
<sequence>MSRDDVSVRTDLRAVLAALRELDPLERAVFQLCAVDGLDYPEIAERLGIGPVEVERFLASALLAIDRHLDVASRARNPVESGAKRRANRLHRLMRWLGLP</sequence>
<feature type="domain" description="RNA polymerase sigma factor 70 region 4 type 2" evidence="1">
    <location>
        <begin position="13"/>
        <end position="63"/>
    </location>
</feature>